<accession>A0ABQ2WIT5</accession>
<proteinExistence type="predicted"/>
<evidence type="ECO:0000313" key="2">
    <source>
        <dbReference type="Proteomes" id="UP000634667"/>
    </source>
</evidence>
<gene>
    <name evidence="1" type="ORF">GCM10008111_13370</name>
</gene>
<name>A0ABQ2WIT5_9ALTE</name>
<protein>
    <submittedName>
        <fullName evidence="1">Acetyltransferase</fullName>
    </submittedName>
</protein>
<sequence length="330" mass="35697">MVIDVFNGDADGILSLVQLRKCYPVVPAEQRLITGVKRDISLVKHVSPAQAAGVLVTVLDISFDKNVYDVKTLLEAGSKIFYCDHHQAKTLFEHAHLTTLIDTSPAVCTALLMNQHLNGAQVLWAIAAAFGDGLDSSAEALAAQWGLSALEQDKLKSLGVLVNYNGYGAHEADLFFPPAELYRLLMQYESPFAVVDDPLSPYAQLEKGYNSDLAQARHASPLLNDDTVLAVHLADEPWARRISGTLGNILAAENRRKAIVIATTNQDGSLTISLRAPKENPFGAAEVCGQFVTGGGREGAAGINNFPSSSLSYFLNTVSEFYFNSCRELL</sequence>
<evidence type="ECO:0000313" key="1">
    <source>
        <dbReference type="EMBL" id="GGW58703.1"/>
    </source>
</evidence>
<comment type="caution">
    <text evidence="1">The sequence shown here is derived from an EMBL/GenBank/DDBJ whole genome shotgun (WGS) entry which is preliminary data.</text>
</comment>
<keyword evidence="2" id="KW-1185">Reference proteome</keyword>
<dbReference type="EMBL" id="BMYR01000005">
    <property type="protein sequence ID" value="GGW58703.1"/>
    <property type="molecule type" value="Genomic_DNA"/>
</dbReference>
<reference evidence="2" key="1">
    <citation type="journal article" date="2019" name="Int. J. Syst. Evol. Microbiol.">
        <title>The Global Catalogue of Microorganisms (GCM) 10K type strain sequencing project: providing services to taxonomists for standard genome sequencing and annotation.</title>
        <authorList>
            <consortium name="The Broad Institute Genomics Platform"/>
            <consortium name="The Broad Institute Genome Sequencing Center for Infectious Disease"/>
            <person name="Wu L."/>
            <person name="Ma J."/>
        </authorList>
    </citation>
    <scope>NUCLEOTIDE SEQUENCE [LARGE SCALE GENOMIC DNA]</scope>
    <source>
        <strain evidence="2">KCTC 23723</strain>
    </source>
</reference>
<dbReference type="SUPFAM" id="SSF64182">
    <property type="entry name" value="DHH phosphoesterases"/>
    <property type="match status" value="1"/>
</dbReference>
<dbReference type="Proteomes" id="UP000634667">
    <property type="component" value="Unassembled WGS sequence"/>
</dbReference>
<dbReference type="RefSeq" id="WP_189481799.1">
    <property type="nucleotide sequence ID" value="NZ_BMYR01000005.1"/>
</dbReference>
<organism evidence="1 2">
    <name type="scientific">Alishewanella tabrizica</name>
    <dbReference type="NCBI Taxonomy" id="671278"/>
    <lineage>
        <taxon>Bacteria</taxon>
        <taxon>Pseudomonadati</taxon>
        <taxon>Pseudomonadota</taxon>
        <taxon>Gammaproteobacteria</taxon>
        <taxon>Alteromonadales</taxon>
        <taxon>Alteromonadaceae</taxon>
        <taxon>Alishewanella</taxon>
    </lineage>
</organism>
<dbReference type="InterPro" id="IPR038763">
    <property type="entry name" value="DHH_sf"/>
</dbReference>